<evidence type="ECO:0000313" key="2">
    <source>
        <dbReference type="EMBL" id="MCF4099285.1"/>
    </source>
</evidence>
<gene>
    <name evidence="2" type="ORF">L1I42_12355</name>
</gene>
<dbReference type="InterPro" id="IPR034660">
    <property type="entry name" value="DinB/YfiT-like"/>
</dbReference>
<evidence type="ECO:0000256" key="1">
    <source>
        <dbReference type="SAM" id="MobiDB-lite"/>
    </source>
</evidence>
<feature type="region of interest" description="Disordered" evidence="1">
    <location>
        <begin position="135"/>
        <end position="167"/>
    </location>
</feature>
<name>A0ABS9EC02_9HYPH</name>
<protein>
    <submittedName>
        <fullName evidence="2">ClbS/DfsB family four-helix bundle protein</fullName>
    </submittedName>
</protein>
<accession>A0ABS9EC02</accession>
<organism evidence="2 3">
    <name type="scientific">Maritalea mediterranea</name>
    <dbReference type="NCBI Taxonomy" id="2909667"/>
    <lineage>
        <taxon>Bacteria</taxon>
        <taxon>Pseudomonadati</taxon>
        <taxon>Pseudomonadota</taxon>
        <taxon>Alphaproteobacteria</taxon>
        <taxon>Hyphomicrobiales</taxon>
        <taxon>Devosiaceae</taxon>
        <taxon>Maritalea</taxon>
    </lineage>
</organism>
<reference evidence="2 3" key="1">
    <citation type="submission" date="2022-01" db="EMBL/GenBank/DDBJ databases">
        <title>Maritalea mediterranea sp. nov., isolated from marine plastic residues from the Malva-rosa beach (Valencia, Spain).</title>
        <authorList>
            <person name="Vidal-Verdu A."/>
            <person name="Molina-Menor E."/>
            <person name="Pascual J."/>
            <person name="Pereto J."/>
            <person name="Porcar M."/>
        </authorList>
    </citation>
    <scope>NUCLEOTIDE SEQUENCE [LARGE SCALE GENOMIC DNA]</scope>
    <source>
        <strain evidence="2 3">P4.10X</strain>
    </source>
</reference>
<dbReference type="InterPro" id="IPR012550">
    <property type="entry name" value="DUF1706"/>
</dbReference>
<sequence length="167" mass="19053">MPAATSKDELIAATDKEFAKLEKLIDAIDEGFALQKDEDDTSIKDVIGHRAHWIDLFLGWYHDGMAGKEVHFPAKGYKWSELKPYNANLREQQADMSWDQAVKLLKSNHKKIRQFMADHSDKELYGGPMKGAKNDWTPGRWAEAAGPSHYRSAAKDLRARQRAQKQK</sequence>
<dbReference type="Pfam" id="PF08020">
    <property type="entry name" value="DUF1706"/>
    <property type="match status" value="1"/>
</dbReference>
<keyword evidence="3" id="KW-1185">Reference proteome</keyword>
<dbReference type="Proteomes" id="UP001201217">
    <property type="component" value="Unassembled WGS sequence"/>
</dbReference>
<dbReference type="Gene3D" id="1.20.120.450">
    <property type="entry name" value="dinb family like domain"/>
    <property type="match status" value="1"/>
</dbReference>
<dbReference type="PANTHER" id="PTHR40658">
    <property type="match status" value="1"/>
</dbReference>
<dbReference type="PANTHER" id="PTHR40658:SF4">
    <property type="entry name" value="HYPOTHETICAL CYTOSOLIC PROTEIN"/>
    <property type="match status" value="1"/>
</dbReference>
<proteinExistence type="predicted"/>
<comment type="caution">
    <text evidence="2">The sequence shown here is derived from an EMBL/GenBank/DDBJ whole genome shotgun (WGS) entry which is preliminary data.</text>
</comment>
<dbReference type="RefSeq" id="WP_236114889.1">
    <property type="nucleotide sequence ID" value="NZ_JAKGTI010000002.1"/>
</dbReference>
<evidence type="ECO:0000313" key="3">
    <source>
        <dbReference type="Proteomes" id="UP001201217"/>
    </source>
</evidence>
<dbReference type="EMBL" id="JAKGTI010000002">
    <property type="protein sequence ID" value="MCF4099285.1"/>
    <property type="molecule type" value="Genomic_DNA"/>
</dbReference>
<dbReference type="SUPFAM" id="SSF109854">
    <property type="entry name" value="DinB/YfiT-like putative metalloenzymes"/>
    <property type="match status" value="1"/>
</dbReference>